<evidence type="ECO:0000313" key="2">
    <source>
        <dbReference type="Proteomes" id="UP000828390"/>
    </source>
</evidence>
<name>A0A9D4R452_DREPO</name>
<dbReference type="Proteomes" id="UP000828390">
    <property type="component" value="Unassembled WGS sequence"/>
</dbReference>
<dbReference type="EMBL" id="JAIWYP010000003">
    <property type="protein sequence ID" value="KAH3854431.1"/>
    <property type="molecule type" value="Genomic_DNA"/>
</dbReference>
<comment type="caution">
    <text evidence="1">The sequence shown here is derived from an EMBL/GenBank/DDBJ whole genome shotgun (WGS) entry which is preliminary data.</text>
</comment>
<evidence type="ECO:0000313" key="1">
    <source>
        <dbReference type="EMBL" id="KAH3854431.1"/>
    </source>
</evidence>
<sequence>MPGRRLRYPSRAVSSPEEVFCQTPSDDARKKNVLVTFTWPAVYRCKRFPVFPPYNEVS</sequence>
<keyword evidence="2" id="KW-1185">Reference proteome</keyword>
<reference evidence="1" key="1">
    <citation type="journal article" date="2019" name="bioRxiv">
        <title>The Genome of the Zebra Mussel, Dreissena polymorpha: A Resource for Invasive Species Research.</title>
        <authorList>
            <person name="McCartney M.A."/>
            <person name="Auch B."/>
            <person name="Kono T."/>
            <person name="Mallez S."/>
            <person name="Zhang Y."/>
            <person name="Obille A."/>
            <person name="Becker A."/>
            <person name="Abrahante J.E."/>
            <person name="Garbe J."/>
            <person name="Badalamenti J.P."/>
            <person name="Herman A."/>
            <person name="Mangelson H."/>
            <person name="Liachko I."/>
            <person name="Sullivan S."/>
            <person name="Sone E.D."/>
            <person name="Koren S."/>
            <person name="Silverstein K.A.T."/>
            <person name="Beckman K.B."/>
            <person name="Gohl D.M."/>
        </authorList>
    </citation>
    <scope>NUCLEOTIDE SEQUENCE</scope>
    <source>
        <strain evidence="1">Duluth1</strain>
        <tissue evidence="1">Whole animal</tissue>
    </source>
</reference>
<gene>
    <name evidence="1" type="ORF">DPMN_096973</name>
</gene>
<protein>
    <submittedName>
        <fullName evidence="1">Uncharacterized protein</fullName>
    </submittedName>
</protein>
<proteinExistence type="predicted"/>
<organism evidence="1 2">
    <name type="scientific">Dreissena polymorpha</name>
    <name type="common">Zebra mussel</name>
    <name type="synonym">Mytilus polymorpha</name>
    <dbReference type="NCBI Taxonomy" id="45954"/>
    <lineage>
        <taxon>Eukaryota</taxon>
        <taxon>Metazoa</taxon>
        <taxon>Spiralia</taxon>
        <taxon>Lophotrochozoa</taxon>
        <taxon>Mollusca</taxon>
        <taxon>Bivalvia</taxon>
        <taxon>Autobranchia</taxon>
        <taxon>Heteroconchia</taxon>
        <taxon>Euheterodonta</taxon>
        <taxon>Imparidentia</taxon>
        <taxon>Neoheterodontei</taxon>
        <taxon>Myida</taxon>
        <taxon>Dreissenoidea</taxon>
        <taxon>Dreissenidae</taxon>
        <taxon>Dreissena</taxon>
    </lineage>
</organism>
<reference evidence="1" key="2">
    <citation type="submission" date="2020-11" db="EMBL/GenBank/DDBJ databases">
        <authorList>
            <person name="McCartney M.A."/>
            <person name="Auch B."/>
            <person name="Kono T."/>
            <person name="Mallez S."/>
            <person name="Becker A."/>
            <person name="Gohl D.M."/>
            <person name="Silverstein K.A.T."/>
            <person name="Koren S."/>
            <person name="Bechman K.B."/>
            <person name="Herman A."/>
            <person name="Abrahante J.E."/>
            <person name="Garbe J."/>
        </authorList>
    </citation>
    <scope>NUCLEOTIDE SEQUENCE</scope>
    <source>
        <strain evidence="1">Duluth1</strain>
        <tissue evidence="1">Whole animal</tissue>
    </source>
</reference>
<dbReference type="AlphaFoldDB" id="A0A9D4R452"/>
<accession>A0A9D4R452</accession>